<dbReference type="GO" id="GO:0000978">
    <property type="term" value="F:RNA polymerase II cis-regulatory region sequence-specific DNA binding"/>
    <property type="evidence" value="ECO:0007669"/>
    <property type="project" value="TreeGrafter"/>
</dbReference>
<evidence type="ECO:0000256" key="7">
    <source>
        <dbReference type="SAM" id="MobiDB-lite"/>
    </source>
</evidence>
<proteinExistence type="predicted"/>
<feature type="compositionally biased region" description="Polar residues" evidence="7">
    <location>
        <begin position="23"/>
        <end position="32"/>
    </location>
</feature>
<feature type="domain" description="HMG box" evidence="8">
    <location>
        <begin position="195"/>
        <end position="263"/>
    </location>
</feature>
<dbReference type="AlphaFoldDB" id="A0A1E1JXV8"/>
<keyword evidence="3 6" id="KW-0238">DNA-binding</keyword>
<keyword evidence="5 6" id="KW-0539">Nucleus</keyword>
<dbReference type="InterPro" id="IPR036910">
    <property type="entry name" value="HMG_box_dom_sf"/>
</dbReference>
<evidence type="ECO:0000313" key="9">
    <source>
        <dbReference type="EMBL" id="CZS90480.1"/>
    </source>
</evidence>
<dbReference type="GO" id="GO:0005634">
    <property type="term" value="C:nucleus"/>
    <property type="evidence" value="ECO:0007669"/>
    <property type="project" value="UniProtKB-SubCell"/>
</dbReference>
<evidence type="ECO:0000256" key="4">
    <source>
        <dbReference type="ARBA" id="ARBA00023163"/>
    </source>
</evidence>
<protein>
    <submittedName>
        <fullName evidence="9">Related to mating type 1-2 protein</fullName>
    </submittedName>
</protein>
<feature type="compositionally biased region" description="Acidic residues" evidence="7">
    <location>
        <begin position="283"/>
        <end position="294"/>
    </location>
</feature>
<organism evidence="9 10">
    <name type="scientific">Rhynchosporium graminicola</name>
    <dbReference type="NCBI Taxonomy" id="2792576"/>
    <lineage>
        <taxon>Eukaryota</taxon>
        <taxon>Fungi</taxon>
        <taxon>Dikarya</taxon>
        <taxon>Ascomycota</taxon>
        <taxon>Pezizomycotina</taxon>
        <taxon>Leotiomycetes</taxon>
        <taxon>Helotiales</taxon>
        <taxon>Ploettnerulaceae</taxon>
        <taxon>Rhynchosporium</taxon>
    </lineage>
</organism>
<feature type="region of interest" description="Disordered" evidence="7">
    <location>
        <begin position="258"/>
        <end position="314"/>
    </location>
</feature>
<evidence type="ECO:0000259" key="8">
    <source>
        <dbReference type="PROSITE" id="PS50118"/>
    </source>
</evidence>
<dbReference type="GO" id="GO:0000981">
    <property type="term" value="F:DNA-binding transcription factor activity, RNA polymerase II-specific"/>
    <property type="evidence" value="ECO:0007669"/>
    <property type="project" value="TreeGrafter"/>
</dbReference>
<dbReference type="CDD" id="cd01389">
    <property type="entry name" value="HMG-box_ROX1-like"/>
    <property type="match status" value="1"/>
</dbReference>
<evidence type="ECO:0000256" key="3">
    <source>
        <dbReference type="ARBA" id="ARBA00023125"/>
    </source>
</evidence>
<keyword evidence="2" id="KW-0805">Transcription regulation</keyword>
<dbReference type="SMART" id="SM00398">
    <property type="entry name" value="HMG"/>
    <property type="match status" value="1"/>
</dbReference>
<dbReference type="InterPro" id="IPR009071">
    <property type="entry name" value="HMG_box_dom"/>
</dbReference>
<evidence type="ECO:0000256" key="1">
    <source>
        <dbReference type="ARBA" id="ARBA00004123"/>
    </source>
</evidence>
<feature type="DNA-binding region" description="HMG box" evidence="6">
    <location>
        <begin position="195"/>
        <end position="263"/>
    </location>
</feature>
<dbReference type="Proteomes" id="UP000178129">
    <property type="component" value="Unassembled WGS sequence"/>
</dbReference>
<evidence type="ECO:0000256" key="5">
    <source>
        <dbReference type="ARBA" id="ARBA00023242"/>
    </source>
</evidence>
<keyword evidence="4" id="KW-0804">Transcription</keyword>
<evidence type="ECO:0000256" key="2">
    <source>
        <dbReference type="ARBA" id="ARBA00023015"/>
    </source>
</evidence>
<dbReference type="PANTHER" id="PTHR45803:SF5">
    <property type="entry name" value="SOX100B"/>
    <property type="match status" value="1"/>
</dbReference>
<accession>A0A1E1JXV8</accession>
<evidence type="ECO:0000313" key="10">
    <source>
        <dbReference type="Proteomes" id="UP000178129"/>
    </source>
</evidence>
<feature type="region of interest" description="Disordered" evidence="7">
    <location>
        <begin position="1"/>
        <end position="77"/>
    </location>
</feature>
<dbReference type="EMBL" id="FJUW01000004">
    <property type="protein sequence ID" value="CZS90480.1"/>
    <property type="molecule type" value="Genomic_DNA"/>
</dbReference>
<keyword evidence="10" id="KW-1185">Reference proteome</keyword>
<gene>
    <name evidence="9" type="ORF">RCO7_06889</name>
</gene>
<reference evidence="10" key="1">
    <citation type="submission" date="2016-03" db="EMBL/GenBank/DDBJ databases">
        <authorList>
            <person name="Ploux O."/>
        </authorList>
    </citation>
    <scope>NUCLEOTIDE SEQUENCE [LARGE SCALE GENOMIC DNA]</scope>
    <source>
        <strain evidence="10">UK7</strain>
    </source>
</reference>
<feature type="region of interest" description="Disordered" evidence="7">
    <location>
        <begin position="113"/>
        <end position="142"/>
    </location>
</feature>
<dbReference type="InParanoid" id="A0A1E1JXV8"/>
<dbReference type="PROSITE" id="PS50118">
    <property type="entry name" value="HMG_BOX_2"/>
    <property type="match status" value="1"/>
</dbReference>
<comment type="subcellular location">
    <subcellularLocation>
        <location evidence="1">Nucleus</location>
    </subcellularLocation>
</comment>
<comment type="caution">
    <text evidence="9">The sequence shown here is derived from an EMBL/GenBank/DDBJ whole genome shotgun (WGS) entry which is preliminary data.</text>
</comment>
<dbReference type="SUPFAM" id="SSF47095">
    <property type="entry name" value="HMG-box"/>
    <property type="match status" value="1"/>
</dbReference>
<dbReference type="STRING" id="914237.A0A1E1JXV8"/>
<dbReference type="Gene3D" id="1.10.30.10">
    <property type="entry name" value="High mobility group box domain"/>
    <property type="match status" value="1"/>
</dbReference>
<feature type="compositionally biased region" description="Basic residues" evidence="7">
    <location>
        <begin position="128"/>
        <end position="142"/>
    </location>
</feature>
<dbReference type="InterPro" id="IPR050917">
    <property type="entry name" value="SOX_TF"/>
</dbReference>
<name>A0A1E1JXV8_9HELO</name>
<dbReference type="Pfam" id="PF00505">
    <property type="entry name" value="HMG_box"/>
    <property type="match status" value="1"/>
</dbReference>
<dbReference type="PANTHER" id="PTHR45803">
    <property type="entry name" value="SOX100B"/>
    <property type="match status" value="1"/>
</dbReference>
<sequence>MSHSPPTPNDSEILPHNLHRLMQHNNNTSYPQEQHYDDGPHVRSQYGSPMPQPDDGYYQQNPSYGYDQGMGNQYDGYNRQMYQDHYSTPATSPPTPSMGSRDMIRTRSGLGIQRGQQHLRPMPEGRSRLMKSPKPKKTKAVKAKAEKKIAKLEKPLSELTKDWDHLPIVDIGAYVNRSAEDRRKEVETGKIPGKVKRPMNSFMLYRKAYQGRTKDWCLQNNHQIVSQVCGDSWPLEPDHIKEQYSEWARLERINHQNAHPGYKFSPSKPGTAKASKRKVSEEPVTEDSDLDDFEWQNNFKRGSKKHRPSPRMMQQPVAYPTTESAYEYATRDNSMEPSQHFHPSSYQANNPGRALPIQYQNPSRGEYYQQMTHNNPGQAGVEDVVFKRANTPGPHSYLGLPGGNQFDLMGYQRYQSTPAPEYRLDPSLIGHDQQSFNSSSIYNDGLPSAYYNESSNGDHQWEAPFAAQDNDALPFIDPALSHDASQIQDPHAHMLRGNQEGWHVESLPDGEQFNNWMDEV</sequence>
<evidence type="ECO:0000256" key="6">
    <source>
        <dbReference type="PROSITE-ProRule" id="PRU00267"/>
    </source>
</evidence>